<dbReference type="KEGG" id="hazt:108683467"/>
<proteinExistence type="predicted"/>
<dbReference type="OrthoDB" id="6370919at2759"/>
<evidence type="ECO:0000313" key="4">
    <source>
        <dbReference type="RefSeq" id="XP_047739047.1"/>
    </source>
</evidence>
<organism evidence="2 3">
    <name type="scientific">Hyalella azteca</name>
    <name type="common">Amphipod</name>
    <dbReference type="NCBI Taxonomy" id="294128"/>
    <lineage>
        <taxon>Eukaryota</taxon>
        <taxon>Metazoa</taxon>
        <taxon>Ecdysozoa</taxon>
        <taxon>Arthropoda</taxon>
        <taxon>Crustacea</taxon>
        <taxon>Multicrustacea</taxon>
        <taxon>Malacostraca</taxon>
        <taxon>Eumalacostraca</taxon>
        <taxon>Peracarida</taxon>
        <taxon>Amphipoda</taxon>
        <taxon>Senticaudata</taxon>
        <taxon>Talitrida</taxon>
        <taxon>Talitroidea</taxon>
        <taxon>Hyalellidae</taxon>
        <taxon>Hyalella</taxon>
    </lineage>
</organism>
<reference evidence="3 4" key="1">
    <citation type="submission" date="2025-04" db="UniProtKB">
        <authorList>
            <consortium name="RefSeq"/>
        </authorList>
    </citation>
    <scope>IDENTIFICATION</scope>
    <source>
        <tissue evidence="3 4">Whole organism</tissue>
    </source>
</reference>
<evidence type="ECO:0000256" key="1">
    <source>
        <dbReference type="SAM" id="SignalP"/>
    </source>
</evidence>
<gene>
    <name evidence="3 4" type="primary">LOC108683467</name>
</gene>
<evidence type="ECO:0000313" key="3">
    <source>
        <dbReference type="RefSeq" id="XP_018028270.1"/>
    </source>
</evidence>
<accession>A0A8B7PQJ4</accession>
<keyword evidence="1" id="KW-0732">Signal</keyword>
<name>A0A8B7PQJ4_HYAAZ</name>
<dbReference type="RefSeq" id="XP_018028270.1">
    <property type="nucleotide sequence ID" value="XM_018172781.2"/>
</dbReference>
<feature type="chain" id="PRO_5044664482" evidence="1">
    <location>
        <begin position="22"/>
        <end position="116"/>
    </location>
</feature>
<feature type="signal peptide" evidence="1">
    <location>
        <begin position="1"/>
        <end position="21"/>
    </location>
</feature>
<dbReference type="AlphaFoldDB" id="A0A8B7PQJ4"/>
<keyword evidence="2" id="KW-1185">Reference proteome</keyword>
<protein>
    <submittedName>
        <fullName evidence="3 4">Uncharacterized protein LOC108683467</fullName>
    </submittedName>
</protein>
<dbReference type="Proteomes" id="UP000694843">
    <property type="component" value="Unplaced"/>
</dbReference>
<dbReference type="GeneID" id="108683467"/>
<evidence type="ECO:0000313" key="2">
    <source>
        <dbReference type="Proteomes" id="UP000694843"/>
    </source>
</evidence>
<dbReference type="RefSeq" id="XP_047739047.1">
    <property type="nucleotide sequence ID" value="XM_047883091.1"/>
</dbReference>
<sequence>MQRLRLPLASVLLQLLCLAAAQEGAVAARCGRRCVNRYGMEICCDDTPLNSELRCPPMPRILPDCNDPILVVKDIGPKKCLSDRDCSSDQRCCPDTCDPDATICMPGQRNLHFLFP</sequence>